<dbReference type="EMBL" id="CP026378">
    <property type="protein sequence ID" value="AUY24509.1"/>
    <property type="molecule type" value="Genomic_DNA"/>
</dbReference>
<dbReference type="Proteomes" id="UP000237673">
    <property type="component" value="Chromosome"/>
</dbReference>
<sequence length="131" mass="14123">MFNNSVSKEFKDKAGDTVTLKIQLVPGKKGVALASKLMAVAGGLFQSDQQFSLASALMAVADKIDFFEVASVVFEGAVVQSAQSNYEDFPLNADKFFAGNYGMFVDMLAFALEANFGSFFESQMLGMKTQA</sequence>
<dbReference type="Pfam" id="PF21822">
    <property type="entry name" value="Phage_TAC_15"/>
    <property type="match status" value="1"/>
</dbReference>
<accession>A0ABM6RYF6</accession>
<dbReference type="RefSeq" id="WP_084971782.1">
    <property type="nucleotide sequence ID" value="NZ_CP026378.1"/>
</dbReference>
<keyword evidence="2" id="KW-1185">Reference proteome</keyword>
<reference evidence="1 2" key="1">
    <citation type="submission" date="2018-01" db="EMBL/GenBank/DDBJ databases">
        <title>Complete and assembled Genome of Pantoea calida DSM22759T.</title>
        <authorList>
            <person name="Stevens M.J.A."/>
            <person name="Zurfluh K."/>
            <person name="Stephan R."/>
        </authorList>
    </citation>
    <scope>NUCLEOTIDE SEQUENCE [LARGE SCALE GENOMIC DNA]</scope>
    <source>
        <strain evidence="1 2">DSM 22759</strain>
    </source>
</reference>
<dbReference type="InterPro" id="IPR049156">
    <property type="entry name" value="Phage_chap_TAC_15-like"/>
</dbReference>
<organism evidence="1 2">
    <name type="scientific">Mixta calida</name>
    <dbReference type="NCBI Taxonomy" id="665913"/>
    <lineage>
        <taxon>Bacteria</taxon>
        <taxon>Pseudomonadati</taxon>
        <taxon>Pseudomonadota</taxon>
        <taxon>Gammaproteobacteria</taxon>
        <taxon>Enterobacterales</taxon>
        <taxon>Erwiniaceae</taxon>
        <taxon>Mixta</taxon>
    </lineage>
</organism>
<gene>
    <name evidence="1" type="ORF">C2E16_05985</name>
</gene>
<evidence type="ECO:0000313" key="2">
    <source>
        <dbReference type="Proteomes" id="UP000237673"/>
    </source>
</evidence>
<evidence type="ECO:0000313" key="1">
    <source>
        <dbReference type="EMBL" id="AUY24509.1"/>
    </source>
</evidence>
<name>A0ABM6RYF6_9GAMM</name>
<proteinExistence type="predicted"/>
<protein>
    <submittedName>
        <fullName evidence="1">Uncharacterized protein</fullName>
    </submittedName>
</protein>